<comment type="caution">
    <text evidence="2">The sequence shown here is derived from an EMBL/GenBank/DDBJ whole genome shotgun (WGS) entry which is preliminary data.</text>
</comment>
<keyword evidence="3" id="KW-1185">Reference proteome</keyword>
<dbReference type="InterPro" id="IPR036866">
    <property type="entry name" value="RibonucZ/Hydroxyglut_hydro"/>
</dbReference>
<dbReference type="PANTHER" id="PTHR15032:SF4">
    <property type="entry name" value="N-ACYL-PHOSPHATIDYLETHANOLAMINE-HYDROLYZING PHOSPHOLIPASE D"/>
    <property type="match status" value="1"/>
</dbReference>
<accession>A0A0W0Y596</accession>
<dbReference type="SUPFAM" id="SSF56281">
    <property type="entry name" value="Metallo-hydrolase/oxidoreductase"/>
    <property type="match status" value="1"/>
</dbReference>
<feature type="domain" description="Metallo-beta-lactamase" evidence="1">
    <location>
        <begin position="103"/>
        <end position="299"/>
    </location>
</feature>
<dbReference type="PANTHER" id="PTHR15032">
    <property type="entry name" value="N-ACYL-PHOSPHATIDYLETHANOLAMINE-HYDROLYZING PHOSPHOLIPASE D"/>
    <property type="match status" value="1"/>
</dbReference>
<dbReference type="GO" id="GO:0005737">
    <property type="term" value="C:cytoplasm"/>
    <property type="evidence" value="ECO:0007669"/>
    <property type="project" value="TreeGrafter"/>
</dbReference>
<dbReference type="AlphaFoldDB" id="A0A0W0Y596"/>
<dbReference type="InterPro" id="IPR001279">
    <property type="entry name" value="Metallo-B-lactamas"/>
</dbReference>
<proteinExistence type="predicted"/>
<evidence type="ECO:0000313" key="2">
    <source>
        <dbReference type="EMBL" id="KTD52120.1"/>
    </source>
</evidence>
<sequence length="343" mass="39333">MEVILKILWLVIICLLSGCQSGFYKGPPSDHFDGKTFYNPDEAGKKRDGNYDLVNLWISVLQNQWPASLPEISYPLLPANYPDGAMVTFINHSTVLIQSKKINILIDPIYSYRASPFQWIGPARHREPGLLFDALPTIDLVLISHNHYDHMDLETIKKLQQKYHPQFIVPLGNKVFLERSGVKQVTELDWWQSMNVKETKISLLPAHHDSQRWLYDLNKTLWGSFGVEISGRKIYFAGDTGYSGHFREIRKRWGTPRLAFLPIGAYEPRSLAKPYHLNPADAVRAHLDLGSNRSIGIHWGTFQLGAEDFNQPVNDLALARKKYGLAEKQFFVIREGLPFYIDK</sequence>
<dbReference type="EMBL" id="LNYS01000006">
    <property type="protein sequence ID" value="KTD52120.1"/>
    <property type="molecule type" value="Genomic_DNA"/>
</dbReference>
<dbReference type="PROSITE" id="PS51257">
    <property type="entry name" value="PROKAR_LIPOPROTEIN"/>
    <property type="match status" value="1"/>
</dbReference>
<gene>
    <name evidence="2" type="ORF">Lqui_0964</name>
</gene>
<dbReference type="Proteomes" id="UP000054618">
    <property type="component" value="Unassembled WGS sequence"/>
</dbReference>
<dbReference type="Pfam" id="PF12706">
    <property type="entry name" value="Lactamase_B_2"/>
    <property type="match status" value="1"/>
</dbReference>
<dbReference type="OrthoDB" id="9805728at2"/>
<protein>
    <submittedName>
        <fullName evidence="2">Outer membrane protein RomA</fullName>
    </submittedName>
</protein>
<dbReference type="STRING" id="45073.Lqui_0964"/>
<organism evidence="2 3">
    <name type="scientific">Legionella quinlivanii</name>
    <dbReference type="NCBI Taxonomy" id="45073"/>
    <lineage>
        <taxon>Bacteria</taxon>
        <taxon>Pseudomonadati</taxon>
        <taxon>Pseudomonadota</taxon>
        <taxon>Gammaproteobacteria</taxon>
        <taxon>Legionellales</taxon>
        <taxon>Legionellaceae</taxon>
        <taxon>Legionella</taxon>
    </lineage>
</organism>
<dbReference type="RefSeq" id="WP_058507052.1">
    <property type="nucleotide sequence ID" value="NZ_CAAAIK010000006.1"/>
</dbReference>
<dbReference type="PATRIC" id="fig|45073.5.peg.1016"/>
<evidence type="ECO:0000313" key="3">
    <source>
        <dbReference type="Proteomes" id="UP000054618"/>
    </source>
</evidence>
<name>A0A0W0Y596_9GAMM</name>
<dbReference type="Gene3D" id="3.60.15.10">
    <property type="entry name" value="Ribonuclease Z/Hydroxyacylglutathione hydrolase-like"/>
    <property type="match status" value="1"/>
</dbReference>
<evidence type="ECO:0000259" key="1">
    <source>
        <dbReference type="Pfam" id="PF12706"/>
    </source>
</evidence>
<reference evidence="2 3" key="1">
    <citation type="submission" date="2015-11" db="EMBL/GenBank/DDBJ databases">
        <title>Genomic analysis of 38 Legionella species identifies large and diverse effector repertoires.</title>
        <authorList>
            <person name="Burstein D."/>
            <person name="Amaro F."/>
            <person name="Zusman T."/>
            <person name="Lifshitz Z."/>
            <person name="Cohen O."/>
            <person name="Gilbert J.A."/>
            <person name="Pupko T."/>
            <person name="Shuman H.A."/>
            <person name="Segal G."/>
        </authorList>
    </citation>
    <scope>NUCLEOTIDE SEQUENCE [LARGE SCALE GENOMIC DNA]</scope>
    <source>
        <strain evidence="2 3">CDC#1442-AUS-E</strain>
    </source>
</reference>